<dbReference type="InterPro" id="IPR002491">
    <property type="entry name" value="ABC_transptr_periplasmic_BD"/>
</dbReference>
<dbReference type="KEGG" id="tcq:TIRI35C_1968"/>
<dbReference type="Gene3D" id="3.40.50.1980">
    <property type="entry name" value="Nitrogenase molybdenum iron protein domain"/>
    <property type="match status" value="2"/>
</dbReference>
<dbReference type="PANTHER" id="PTHR30535:SF34">
    <property type="entry name" value="MOLYBDATE-BINDING PROTEIN MOLA"/>
    <property type="match status" value="1"/>
</dbReference>
<dbReference type="Pfam" id="PF01497">
    <property type="entry name" value="Peripla_BP_2"/>
    <property type="match status" value="1"/>
</dbReference>
<evidence type="ECO:0000259" key="1">
    <source>
        <dbReference type="PROSITE" id="PS50983"/>
    </source>
</evidence>
<keyword evidence="3" id="KW-1185">Reference proteome</keyword>
<name>A0A7G2DB07_9EURY</name>
<evidence type="ECO:0000313" key="3">
    <source>
        <dbReference type="Proteomes" id="UP000516304"/>
    </source>
</evidence>
<dbReference type="Proteomes" id="UP000516304">
    <property type="component" value="Chromosome TIRI35C"/>
</dbReference>
<accession>A0A7G2DB07</accession>
<dbReference type="AlphaFoldDB" id="A0A7G2DB07"/>
<organism evidence="2 3">
    <name type="scientific">Thermococcus camini</name>
    <dbReference type="NCBI Taxonomy" id="2016373"/>
    <lineage>
        <taxon>Archaea</taxon>
        <taxon>Methanobacteriati</taxon>
        <taxon>Methanobacteriota</taxon>
        <taxon>Thermococci</taxon>
        <taxon>Thermococcales</taxon>
        <taxon>Thermococcaceae</taxon>
        <taxon>Thermococcus</taxon>
    </lineage>
</organism>
<dbReference type="PANTHER" id="PTHR30535">
    <property type="entry name" value="VITAMIN B12-BINDING PROTEIN"/>
    <property type="match status" value="1"/>
</dbReference>
<feature type="domain" description="Fe/B12 periplasmic-binding" evidence="1">
    <location>
        <begin position="58"/>
        <end position="328"/>
    </location>
</feature>
<dbReference type="PROSITE" id="PS50983">
    <property type="entry name" value="FE_B12_PBP"/>
    <property type="match status" value="1"/>
</dbReference>
<gene>
    <name evidence="2" type="ORF">TIRI35C_1968</name>
</gene>
<dbReference type="PROSITE" id="PS51257">
    <property type="entry name" value="PROKAR_LIPOPROTEIN"/>
    <property type="match status" value="1"/>
</dbReference>
<proteinExistence type="predicted"/>
<evidence type="ECO:0000313" key="2">
    <source>
        <dbReference type="EMBL" id="CAD5245122.1"/>
    </source>
</evidence>
<reference evidence="2 3" key="1">
    <citation type="submission" date="2020-09" db="EMBL/GenBank/DDBJ databases">
        <authorList>
            <person name="Courtine D."/>
        </authorList>
    </citation>
    <scope>NUCLEOTIDE SEQUENCE [LARGE SCALE GENOMIC DNA]</scope>
    <source>
        <strain evidence="2 3">IRI35c</strain>
    </source>
</reference>
<dbReference type="InterPro" id="IPR050902">
    <property type="entry name" value="ABC_Transporter_SBP"/>
</dbReference>
<sequence>MGKVMKRLLAVFLILLTVSLSGCIGSTAGKSGSETTTGTITVTDALGRTVEVPAHVERVVAAGPGALRLVVYLNASDMVVGVEDFEKRYSFGRPYIIAHPELKELPSIGPGGPGKLPDFEALIKLKPDVIFITYVDVKTADEIGEKTGIPVVVLSYGELATFDNEELFKSLELAGRILNREERAREVIAFLKSAQEDLLKRTEGVEPKSAYVGGIGYKGAHGIESTEAGYPPFAAVHAKNVADELGSGHKSIDVEKLLEWQPEYIFIDEGGLKLILDDYRKNPDFYNSLSAVKEGNVYGILPYNFYTTNIGTALADAYFIGKVLYPERFKDVDPAEKADDIYRFLLGKPVYTVMADQFGGFGSIDLSNGTVKHSLPTSP</sequence>
<dbReference type="SUPFAM" id="SSF53807">
    <property type="entry name" value="Helical backbone' metal receptor"/>
    <property type="match status" value="1"/>
</dbReference>
<protein>
    <recommendedName>
        <fullName evidence="1">Fe/B12 periplasmic-binding domain-containing protein</fullName>
    </recommendedName>
</protein>
<dbReference type="EMBL" id="LR881183">
    <property type="protein sequence ID" value="CAD5245122.1"/>
    <property type="molecule type" value="Genomic_DNA"/>
</dbReference>
<dbReference type="CDD" id="cd01147">
    <property type="entry name" value="HemV-2"/>
    <property type="match status" value="1"/>
</dbReference>